<dbReference type="AlphaFoldDB" id="A0A2T6BDF8"/>
<dbReference type="Pfam" id="PF03466">
    <property type="entry name" value="LysR_substrate"/>
    <property type="match status" value="1"/>
</dbReference>
<dbReference type="EMBL" id="QBKS01000002">
    <property type="protein sequence ID" value="PTX54089.1"/>
    <property type="molecule type" value="Genomic_DNA"/>
</dbReference>
<dbReference type="SUPFAM" id="SSF46785">
    <property type="entry name" value="Winged helix' DNA-binding domain"/>
    <property type="match status" value="1"/>
</dbReference>
<dbReference type="Gene3D" id="3.40.190.290">
    <property type="match status" value="1"/>
</dbReference>
<protein>
    <submittedName>
        <fullName evidence="6">LysR family transcriptional regulator (Chromosome initiation inhibitor)</fullName>
    </submittedName>
</protein>
<evidence type="ECO:0000256" key="2">
    <source>
        <dbReference type="ARBA" id="ARBA00023015"/>
    </source>
</evidence>
<accession>A0A2T6BDF8</accession>
<dbReference type="RefSeq" id="WP_107846456.1">
    <property type="nucleotide sequence ID" value="NZ_QBKS01000002.1"/>
</dbReference>
<dbReference type="InterPro" id="IPR036388">
    <property type="entry name" value="WH-like_DNA-bd_sf"/>
</dbReference>
<evidence type="ECO:0000259" key="5">
    <source>
        <dbReference type="PROSITE" id="PS50931"/>
    </source>
</evidence>
<evidence type="ECO:0000256" key="1">
    <source>
        <dbReference type="ARBA" id="ARBA00009437"/>
    </source>
</evidence>
<evidence type="ECO:0000256" key="4">
    <source>
        <dbReference type="ARBA" id="ARBA00023163"/>
    </source>
</evidence>
<organism evidence="6 7">
    <name type="scientific">Litoreibacter ponti</name>
    <dbReference type="NCBI Taxonomy" id="1510457"/>
    <lineage>
        <taxon>Bacteria</taxon>
        <taxon>Pseudomonadati</taxon>
        <taxon>Pseudomonadota</taxon>
        <taxon>Alphaproteobacteria</taxon>
        <taxon>Rhodobacterales</taxon>
        <taxon>Roseobacteraceae</taxon>
        <taxon>Litoreibacter</taxon>
    </lineage>
</organism>
<dbReference type="InterPro" id="IPR017685">
    <property type="entry name" value="ArgP"/>
</dbReference>
<dbReference type="NCBIfam" id="NF002964">
    <property type="entry name" value="PRK03635.1"/>
    <property type="match status" value="1"/>
</dbReference>
<keyword evidence="3" id="KW-0238">DNA-binding</keyword>
<name>A0A2T6BDF8_9RHOB</name>
<dbReference type="SUPFAM" id="SSF53850">
    <property type="entry name" value="Periplasmic binding protein-like II"/>
    <property type="match status" value="1"/>
</dbReference>
<dbReference type="Gene3D" id="1.10.10.10">
    <property type="entry name" value="Winged helix-like DNA-binding domain superfamily/Winged helix DNA-binding domain"/>
    <property type="match status" value="1"/>
</dbReference>
<comment type="caution">
    <text evidence="6">The sequence shown here is derived from an EMBL/GenBank/DDBJ whole genome shotgun (WGS) entry which is preliminary data.</text>
</comment>
<sequence length="289" mass="30520">MLDYTQLDALSAVLKTGSFDGAAGALNITQSAVSQRIKALENRVGAVLILRGQPCTATPAGARLAAHADAVRLMEAGLLDSAPAENTPLRLAANADSLATWMLPALAETDGFLFDLVIDDQDHSANWLRSGEVAAAVTGHPGPVQGCDSHALGALRYYATASPEFVERHFSKGVTAEALSRAPALTFNRKDRLQRDWATGMAGTPVTLPTHHFASSQGFIEAASLGMGWGMNPEPLLRDALARGALCKLTETPLDTPLYWQVARYAAGPLAPLTRAIKAAARASLIQEL</sequence>
<reference evidence="6 7" key="1">
    <citation type="submission" date="2018-04" db="EMBL/GenBank/DDBJ databases">
        <title>Genomic Encyclopedia of Archaeal and Bacterial Type Strains, Phase II (KMG-II): from individual species to whole genera.</title>
        <authorList>
            <person name="Goeker M."/>
        </authorList>
    </citation>
    <scope>NUCLEOTIDE SEQUENCE [LARGE SCALE GENOMIC DNA]</scope>
    <source>
        <strain evidence="6 7">DSM 100977</strain>
    </source>
</reference>
<dbReference type="InterPro" id="IPR036390">
    <property type="entry name" value="WH_DNA-bd_sf"/>
</dbReference>
<evidence type="ECO:0000313" key="7">
    <source>
        <dbReference type="Proteomes" id="UP000243978"/>
    </source>
</evidence>
<keyword evidence="2" id="KW-0805">Transcription regulation</keyword>
<dbReference type="InterPro" id="IPR005119">
    <property type="entry name" value="LysR_subst-bd"/>
</dbReference>
<dbReference type="PRINTS" id="PR00039">
    <property type="entry name" value="HTHLYSR"/>
</dbReference>
<dbReference type="Pfam" id="PF00126">
    <property type="entry name" value="HTH_1"/>
    <property type="match status" value="1"/>
</dbReference>
<evidence type="ECO:0000256" key="3">
    <source>
        <dbReference type="ARBA" id="ARBA00023125"/>
    </source>
</evidence>
<dbReference type="PANTHER" id="PTHR30579">
    <property type="entry name" value="TRANSCRIPTIONAL REGULATOR"/>
    <property type="match status" value="1"/>
</dbReference>
<dbReference type="PANTHER" id="PTHR30579:SF2">
    <property type="entry name" value="HTH-TYPE TRANSCRIPTIONAL REGULATOR ARGP"/>
    <property type="match status" value="1"/>
</dbReference>
<dbReference type="InterPro" id="IPR000847">
    <property type="entry name" value="LysR_HTH_N"/>
</dbReference>
<dbReference type="InterPro" id="IPR050176">
    <property type="entry name" value="LTTR"/>
</dbReference>
<evidence type="ECO:0000313" key="6">
    <source>
        <dbReference type="EMBL" id="PTX54089.1"/>
    </source>
</evidence>
<dbReference type="Proteomes" id="UP000243978">
    <property type="component" value="Unassembled WGS sequence"/>
</dbReference>
<dbReference type="NCBIfam" id="TIGR03298">
    <property type="entry name" value="argP"/>
    <property type="match status" value="1"/>
</dbReference>
<dbReference type="OrthoDB" id="3252676at2"/>
<dbReference type="NCBIfam" id="NF009888">
    <property type="entry name" value="PRK13348.1"/>
    <property type="match status" value="1"/>
</dbReference>
<proteinExistence type="inferred from homology"/>
<gene>
    <name evidence="6" type="ORF">C8N43_2894</name>
</gene>
<feature type="domain" description="HTH lysR-type" evidence="5">
    <location>
        <begin position="2"/>
        <end position="58"/>
    </location>
</feature>
<dbReference type="PROSITE" id="PS50931">
    <property type="entry name" value="HTH_LYSR"/>
    <property type="match status" value="1"/>
</dbReference>
<keyword evidence="4" id="KW-0804">Transcription</keyword>
<dbReference type="GO" id="GO:0003677">
    <property type="term" value="F:DNA binding"/>
    <property type="evidence" value="ECO:0007669"/>
    <property type="project" value="UniProtKB-KW"/>
</dbReference>
<keyword evidence="7" id="KW-1185">Reference proteome</keyword>
<dbReference type="GO" id="GO:0003700">
    <property type="term" value="F:DNA-binding transcription factor activity"/>
    <property type="evidence" value="ECO:0007669"/>
    <property type="project" value="InterPro"/>
</dbReference>
<comment type="similarity">
    <text evidence="1">Belongs to the LysR transcriptional regulatory family.</text>
</comment>